<feature type="non-terminal residue" evidence="1">
    <location>
        <position position="84"/>
    </location>
</feature>
<evidence type="ECO:0000313" key="2">
    <source>
        <dbReference type="Proteomes" id="UP000078512"/>
    </source>
</evidence>
<organism evidence="1 2">
    <name type="scientific">Linnemannia elongata AG-77</name>
    <dbReference type="NCBI Taxonomy" id="1314771"/>
    <lineage>
        <taxon>Eukaryota</taxon>
        <taxon>Fungi</taxon>
        <taxon>Fungi incertae sedis</taxon>
        <taxon>Mucoromycota</taxon>
        <taxon>Mortierellomycotina</taxon>
        <taxon>Mortierellomycetes</taxon>
        <taxon>Mortierellales</taxon>
        <taxon>Mortierellaceae</taxon>
        <taxon>Linnemannia</taxon>
    </lineage>
</organism>
<dbReference type="InterPro" id="IPR009057">
    <property type="entry name" value="Homeodomain-like_sf"/>
</dbReference>
<sequence length="84" mass="9556">IANLYNVHRATVHRIVKLYKEKGTVEKKKNPGRPRILSDRDVRAVVGVVHKNRRVALADIAHAIPTKVSKSTIRRTLHRQGIFS</sequence>
<reference evidence="1 2" key="1">
    <citation type="submission" date="2016-05" db="EMBL/GenBank/DDBJ databases">
        <title>Genome sequencing reveals origins of a unique bacterial endosymbiosis in the earliest lineages of terrestrial Fungi.</title>
        <authorList>
            <consortium name="DOE Joint Genome Institute"/>
            <person name="Uehling J."/>
            <person name="Gryganskyi A."/>
            <person name="Hameed K."/>
            <person name="Tschaplinski T."/>
            <person name="Misztal P."/>
            <person name="Wu S."/>
            <person name="Desiro A."/>
            <person name="Vande Pol N."/>
            <person name="Du Z.-Y."/>
            <person name="Zienkiewicz A."/>
            <person name="Zienkiewicz K."/>
            <person name="Morin E."/>
            <person name="Tisserant E."/>
            <person name="Splivallo R."/>
            <person name="Hainaut M."/>
            <person name="Henrissat B."/>
            <person name="Ohm R."/>
            <person name="Kuo A."/>
            <person name="Yan J."/>
            <person name="Lipzen A."/>
            <person name="Nolan M."/>
            <person name="Labutti K."/>
            <person name="Barry K."/>
            <person name="Goldstein A."/>
            <person name="Labbe J."/>
            <person name="Schadt C."/>
            <person name="Tuskan G."/>
            <person name="Grigoriev I."/>
            <person name="Martin F."/>
            <person name="Vilgalys R."/>
            <person name="Bonito G."/>
        </authorList>
    </citation>
    <scope>NUCLEOTIDE SEQUENCE [LARGE SCALE GENOMIC DNA]</scope>
    <source>
        <strain evidence="1 2">AG-77</strain>
    </source>
</reference>
<feature type="non-terminal residue" evidence="1">
    <location>
        <position position="1"/>
    </location>
</feature>
<dbReference type="OrthoDB" id="2446457at2759"/>
<evidence type="ECO:0008006" key="3">
    <source>
        <dbReference type="Google" id="ProtNLM"/>
    </source>
</evidence>
<proteinExistence type="predicted"/>
<dbReference type="SUPFAM" id="SSF46689">
    <property type="entry name" value="Homeodomain-like"/>
    <property type="match status" value="1"/>
</dbReference>
<accession>A0A197KEI4</accession>
<keyword evidence="2" id="KW-1185">Reference proteome</keyword>
<dbReference type="Pfam" id="PF13565">
    <property type="entry name" value="HTH_32"/>
    <property type="match status" value="1"/>
</dbReference>
<name>A0A197KEI4_9FUNG</name>
<dbReference type="Proteomes" id="UP000078512">
    <property type="component" value="Unassembled WGS sequence"/>
</dbReference>
<dbReference type="STRING" id="1314771.A0A197KEI4"/>
<evidence type="ECO:0000313" key="1">
    <source>
        <dbReference type="EMBL" id="OAQ35925.1"/>
    </source>
</evidence>
<dbReference type="EMBL" id="KV442013">
    <property type="protein sequence ID" value="OAQ35925.1"/>
    <property type="molecule type" value="Genomic_DNA"/>
</dbReference>
<dbReference type="AlphaFoldDB" id="A0A197KEI4"/>
<protein>
    <recommendedName>
        <fullName evidence="3">Transposase Tc1-like domain-containing protein</fullName>
    </recommendedName>
</protein>
<gene>
    <name evidence="1" type="ORF">K457DRAFT_47558</name>
</gene>